<dbReference type="Gene3D" id="2.60.260.20">
    <property type="entry name" value="Urease metallochaperone UreE, N-terminal domain"/>
    <property type="match status" value="1"/>
</dbReference>
<organism evidence="1 2">
    <name type="scientific">Thalictrum thalictroides</name>
    <name type="common">Rue-anemone</name>
    <name type="synonym">Anemone thalictroides</name>
    <dbReference type="NCBI Taxonomy" id="46969"/>
    <lineage>
        <taxon>Eukaryota</taxon>
        <taxon>Viridiplantae</taxon>
        <taxon>Streptophyta</taxon>
        <taxon>Embryophyta</taxon>
        <taxon>Tracheophyta</taxon>
        <taxon>Spermatophyta</taxon>
        <taxon>Magnoliopsida</taxon>
        <taxon>Ranunculales</taxon>
        <taxon>Ranunculaceae</taxon>
        <taxon>Thalictroideae</taxon>
        <taxon>Thalictrum</taxon>
    </lineage>
</organism>
<dbReference type="EMBL" id="JABWDY010027533">
    <property type="protein sequence ID" value="KAF5187813.1"/>
    <property type="molecule type" value="Genomic_DNA"/>
</dbReference>
<dbReference type="AlphaFoldDB" id="A0A7J6VSE1"/>
<dbReference type="Proteomes" id="UP000554482">
    <property type="component" value="Unassembled WGS sequence"/>
</dbReference>
<name>A0A7J6VSE1_THATH</name>
<sequence>YHALIGKKLTYFILTGIKTRGSFSYGDQYVHFNVSIPKNLTHRQRQLIEEFAKEEQRENDNGAAAAAGASG</sequence>
<accession>A0A7J6VSE1</accession>
<proteinExistence type="predicted"/>
<evidence type="ECO:0000313" key="2">
    <source>
        <dbReference type="Proteomes" id="UP000554482"/>
    </source>
</evidence>
<protein>
    <submittedName>
        <fullName evidence="1">Uncharacterized protein</fullName>
    </submittedName>
</protein>
<evidence type="ECO:0000313" key="1">
    <source>
        <dbReference type="EMBL" id="KAF5187813.1"/>
    </source>
</evidence>
<dbReference type="OrthoDB" id="10256793at2759"/>
<keyword evidence="2" id="KW-1185">Reference proteome</keyword>
<reference evidence="1 2" key="1">
    <citation type="submission" date="2020-06" db="EMBL/GenBank/DDBJ databases">
        <title>Transcriptomic and genomic resources for Thalictrum thalictroides and T. hernandezii: Facilitating candidate gene discovery in an emerging model plant lineage.</title>
        <authorList>
            <person name="Arias T."/>
            <person name="Riano-Pachon D.M."/>
            <person name="Di Stilio V.S."/>
        </authorList>
    </citation>
    <scope>NUCLEOTIDE SEQUENCE [LARGE SCALE GENOMIC DNA]</scope>
    <source>
        <strain evidence="2">cv. WT478/WT964</strain>
        <tissue evidence="1">Leaves</tissue>
    </source>
</reference>
<comment type="caution">
    <text evidence="1">The sequence shown here is derived from an EMBL/GenBank/DDBJ whole genome shotgun (WGS) entry which is preliminary data.</text>
</comment>
<gene>
    <name evidence="1" type="ORF">FRX31_022599</name>
</gene>
<feature type="non-terminal residue" evidence="1">
    <location>
        <position position="1"/>
    </location>
</feature>